<proteinExistence type="predicted"/>
<accession>A0A811BQC1</accession>
<evidence type="ECO:0000313" key="2">
    <source>
        <dbReference type="Proteomes" id="UP001253637"/>
    </source>
</evidence>
<protein>
    <submittedName>
        <fullName evidence="1">Uncharacterized protein</fullName>
    </submittedName>
</protein>
<dbReference type="EMBL" id="LC625835">
    <property type="protein sequence ID" value="BCU03277.1"/>
    <property type="molecule type" value="Genomic_DNA"/>
</dbReference>
<dbReference type="Proteomes" id="UP001253637">
    <property type="component" value="Segment"/>
</dbReference>
<name>A0A811BQC1_9VIRU</name>
<reference evidence="1" key="1">
    <citation type="submission" date="2021-04" db="EMBL/GenBank/DDBJ databases">
        <title>Draft Genome Sequence of Pandoravirus japonicus, Isolated from the Sabaishi River of Niigata, Japan.</title>
        <authorList>
            <person name="Hosokawa N."/>
            <person name="Takahashi H."/>
            <person name="Aoki K."/>
            <person name="Takemura M."/>
        </authorList>
    </citation>
    <scope>NUCLEOTIDE SEQUENCE</scope>
</reference>
<evidence type="ECO:0000313" key="1">
    <source>
        <dbReference type="EMBL" id="BCU03277.1"/>
    </source>
</evidence>
<sequence length="71" mass="8020">MTKSSLHLAQPRSHCDCARIVRVLFALAPLFLDGLRPAQTGWLDPWPQPHRLGVARHLFRLLCGLFLSFLG</sequence>
<organism evidence="1 2">
    <name type="scientific">Pandoravirus japonicus</name>
    <dbReference type="NCBI Taxonomy" id="2823154"/>
    <lineage>
        <taxon>Viruses</taxon>
        <taxon>Pandoravirus</taxon>
    </lineage>
</organism>